<keyword evidence="10" id="KW-0411">Iron-sulfur</keyword>
<comment type="similarity">
    <text evidence="2">Belongs to the uracil-DNA glycosylase (UDG) superfamily. Type 4 (UDGa) family.</text>
</comment>
<dbReference type="PANTHER" id="PTHR33693:SF1">
    <property type="entry name" value="TYPE-4 URACIL-DNA GLYCOSYLASE"/>
    <property type="match status" value="1"/>
</dbReference>
<dbReference type="SMART" id="SM00986">
    <property type="entry name" value="UDG"/>
    <property type="match status" value="1"/>
</dbReference>
<proteinExistence type="inferred from homology"/>
<protein>
    <recommendedName>
        <fullName evidence="4">Type-4 uracil-DNA glycosylase</fullName>
        <ecNumber evidence="3">3.2.2.27</ecNumber>
    </recommendedName>
</protein>
<keyword evidence="11" id="KW-0234">DNA repair</keyword>
<dbReference type="SMART" id="SM00987">
    <property type="entry name" value="UreE_C"/>
    <property type="match status" value="1"/>
</dbReference>
<dbReference type="CDD" id="cd10030">
    <property type="entry name" value="UDG-F4_TTUDGA_SPO1dp_like"/>
    <property type="match status" value="1"/>
</dbReference>
<dbReference type="InterPro" id="IPR005122">
    <property type="entry name" value="Uracil-DNA_glycosylase-like"/>
</dbReference>
<evidence type="ECO:0000256" key="12">
    <source>
        <dbReference type="SAM" id="MobiDB-lite"/>
    </source>
</evidence>
<feature type="domain" description="Uracil-DNA glycosylase-like" evidence="13">
    <location>
        <begin position="128"/>
        <end position="279"/>
    </location>
</feature>
<organism evidence="14 15">
    <name type="scientific">Ochrobactrum chromiisoli</name>
    <dbReference type="NCBI Taxonomy" id="2993941"/>
    <lineage>
        <taxon>Bacteria</taxon>
        <taxon>Pseudomonadati</taxon>
        <taxon>Pseudomonadota</taxon>
        <taxon>Alphaproteobacteria</taxon>
        <taxon>Hyphomicrobiales</taxon>
        <taxon>Brucellaceae</taxon>
        <taxon>Brucella/Ochrobactrum group</taxon>
        <taxon>Ochrobactrum</taxon>
    </lineage>
</organism>
<keyword evidence="15" id="KW-1185">Reference proteome</keyword>
<keyword evidence="7" id="KW-0227">DNA damage</keyword>
<evidence type="ECO:0000259" key="13">
    <source>
        <dbReference type="SMART" id="SM00986"/>
    </source>
</evidence>
<keyword evidence="8" id="KW-0378">Hydrolase</keyword>
<dbReference type="SUPFAM" id="SSF52141">
    <property type="entry name" value="Uracil-DNA glycosylase-like"/>
    <property type="match status" value="1"/>
</dbReference>
<evidence type="ECO:0000256" key="11">
    <source>
        <dbReference type="ARBA" id="ARBA00023204"/>
    </source>
</evidence>
<dbReference type="InterPro" id="IPR036895">
    <property type="entry name" value="Uracil-DNA_glycosylase-like_sf"/>
</dbReference>
<evidence type="ECO:0000256" key="3">
    <source>
        <dbReference type="ARBA" id="ARBA00012030"/>
    </source>
</evidence>
<evidence type="ECO:0000256" key="6">
    <source>
        <dbReference type="ARBA" id="ARBA00022723"/>
    </source>
</evidence>
<dbReference type="PANTHER" id="PTHR33693">
    <property type="entry name" value="TYPE-5 URACIL-DNA GLYCOSYLASE"/>
    <property type="match status" value="1"/>
</dbReference>
<dbReference type="InterPro" id="IPR051536">
    <property type="entry name" value="UDG_Type-4/5"/>
</dbReference>
<keyword evidence="6" id="KW-0479">Metal-binding</keyword>
<evidence type="ECO:0000256" key="2">
    <source>
        <dbReference type="ARBA" id="ARBA00006521"/>
    </source>
</evidence>
<evidence type="ECO:0000256" key="8">
    <source>
        <dbReference type="ARBA" id="ARBA00022801"/>
    </source>
</evidence>
<evidence type="ECO:0000313" key="15">
    <source>
        <dbReference type="Proteomes" id="UP001301216"/>
    </source>
</evidence>
<keyword evidence="5" id="KW-0004">4Fe-4S</keyword>
<dbReference type="EMBL" id="JAPHAV010000001">
    <property type="protein sequence ID" value="MCX2696018.1"/>
    <property type="molecule type" value="Genomic_DNA"/>
</dbReference>
<dbReference type="Pfam" id="PF03167">
    <property type="entry name" value="UDG"/>
    <property type="match status" value="1"/>
</dbReference>
<evidence type="ECO:0000256" key="9">
    <source>
        <dbReference type="ARBA" id="ARBA00023004"/>
    </source>
</evidence>
<reference evidence="14 15" key="1">
    <citation type="submission" date="2022-11" db="EMBL/GenBank/DDBJ databases">
        <title>Brucella sp. YY2X, whole genome shotgun sequencing project.</title>
        <authorList>
            <person name="Yang Y."/>
        </authorList>
    </citation>
    <scope>NUCLEOTIDE SEQUENCE [LARGE SCALE GENOMIC DNA]</scope>
    <source>
        <strain evidence="14 15">YY2X</strain>
    </source>
</reference>
<sequence>MINDRETLDMEGLLRFYAEAGVDMPLSDTPIDRFAEPQRQSAHSPAAPESRPSSQVERQRAQQQPPRPAATPSPTSRPVQAAADVPDNSQIALAHELASQAATLDELREKLAAFDGCNLKFTAKNLCFADGDPSSDIMFVGEAPGRDEDMEGLPFVGKSGQLLDHMIEAIGFKRENVYIANTIPWRPPGNRTPTPLEAELCRPFIERQIELAAPKVIVALGGPAGKALTGATEGILRLRGHWKIHRTASGIEIPVMPTLHPSYLLRTPSQKRFAWRDFLAVKMKLAEFGD</sequence>
<evidence type="ECO:0000256" key="7">
    <source>
        <dbReference type="ARBA" id="ARBA00022763"/>
    </source>
</evidence>
<dbReference type="NCBIfam" id="TIGR00758">
    <property type="entry name" value="UDG_fam4"/>
    <property type="match status" value="1"/>
</dbReference>
<comment type="catalytic activity">
    <reaction evidence="1">
        <text>Hydrolyzes single-stranded DNA or mismatched double-stranded DNA and polynucleotides, releasing free uracil.</text>
        <dbReference type="EC" id="3.2.2.27"/>
    </reaction>
</comment>
<accession>A0ABT3QK78</accession>
<evidence type="ECO:0000313" key="14">
    <source>
        <dbReference type="EMBL" id="MCX2696018.1"/>
    </source>
</evidence>
<dbReference type="RefSeq" id="WP_265983227.1">
    <property type="nucleotide sequence ID" value="NZ_JAPHAV010000001.1"/>
</dbReference>
<dbReference type="Gene3D" id="3.40.470.10">
    <property type="entry name" value="Uracil-DNA glycosylase-like domain"/>
    <property type="match status" value="1"/>
</dbReference>
<evidence type="ECO:0000256" key="4">
    <source>
        <dbReference type="ARBA" id="ARBA00019403"/>
    </source>
</evidence>
<evidence type="ECO:0000256" key="5">
    <source>
        <dbReference type="ARBA" id="ARBA00022485"/>
    </source>
</evidence>
<dbReference type="Proteomes" id="UP001301216">
    <property type="component" value="Unassembled WGS sequence"/>
</dbReference>
<dbReference type="InterPro" id="IPR005273">
    <property type="entry name" value="Ura-DNA_glyco_family4"/>
</dbReference>
<evidence type="ECO:0000256" key="10">
    <source>
        <dbReference type="ARBA" id="ARBA00023014"/>
    </source>
</evidence>
<keyword evidence="9" id="KW-0408">Iron</keyword>
<gene>
    <name evidence="14" type="ORF">OPR82_04395</name>
</gene>
<comment type="caution">
    <text evidence="14">The sequence shown here is derived from an EMBL/GenBank/DDBJ whole genome shotgun (WGS) entry which is preliminary data.</text>
</comment>
<dbReference type="EC" id="3.2.2.27" evidence="3"/>
<evidence type="ECO:0000256" key="1">
    <source>
        <dbReference type="ARBA" id="ARBA00001400"/>
    </source>
</evidence>
<feature type="region of interest" description="Disordered" evidence="12">
    <location>
        <begin position="25"/>
        <end position="82"/>
    </location>
</feature>
<name>A0ABT3QK78_9HYPH</name>